<sequence length="396" mass="41748">MQQPSQHPKIESARGMATLMIAHCAGMLDLVALPLWVGTLIAYYRLNPQQAGTLPTLFLIGASLSSVFFASRFNRVNARWAAVPGFAIAALAFALCYGQTSMSTLAPLHFAGGLAAGTALSFTHGTIGRALNPHRVFAWAGLAIGIFGIVFLGGTPGLLARFGGATLFIGFAAIMALAAVMGVLSFPRPSRQDDEQREGSSARAQPLSRAVWYSIVGIALLAMTQAMTLSFYERIGIARGFGRELVTLALVLYGIVTLFPAPLAGLLEKRIKATTVISIGPIMQAVFAMIVTHTWSYLLFAASGALMAFTILFTHTFAFGLLARLDPTGRAVAATPAMLMVGAAVAPFLGGTLVKFIGFGAIGYAAIALVAIELLLFNLTRLAARDESPLEQVPAV</sequence>
<dbReference type="Pfam" id="PF07690">
    <property type="entry name" value="MFS_1"/>
    <property type="match status" value="1"/>
</dbReference>
<dbReference type="GO" id="GO:0022857">
    <property type="term" value="F:transmembrane transporter activity"/>
    <property type="evidence" value="ECO:0007669"/>
    <property type="project" value="InterPro"/>
</dbReference>
<evidence type="ECO:0000256" key="1">
    <source>
        <dbReference type="ARBA" id="ARBA00004651"/>
    </source>
</evidence>
<feature type="transmembrane region" description="Helical" evidence="6">
    <location>
        <begin position="81"/>
        <end position="100"/>
    </location>
</feature>
<feature type="transmembrane region" description="Helical" evidence="6">
    <location>
        <begin position="246"/>
        <end position="266"/>
    </location>
</feature>
<dbReference type="Proteomes" id="UP000183529">
    <property type="component" value="Unassembled WGS sequence"/>
</dbReference>
<dbReference type="GO" id="GO:0005886">
    <property type="term" value="C:plasma membrane"/>
    <property type="evidence" value="ECO:0007669"/>
    <property type="project" value="UniProtKB-SubCell"/>
</dbReference>
<dbReference type="PROSITE" id="PS50850">
    <property type="entry name" value="MFS"/>
    <property type="match status" value="1"/>
</dbReference>
<feature type="transmembrane region" description="Helical" evidence="6">
    <location>
        <begin position="165"/>
        <end position="186"/>
    </location>
</feature>
<dbReference type="Gene3D" id="1.20.1250.20">
    <property type="entry name" value="MFS general substrate transporter like domains"/>
    <property type="match status" value="1"/>
</dbReference>
<name>A0AAQ1GNE7_9BURK</name>
<dbReference type="InterPro" id="IPR036259">
    <property type="entry name" value="MFS_trans_sf"/>
</dbReference>
<organism evidence="8 9">
    <name type="scientific">Paraburkholderia tropica</name>
    <dbReference type="NCBI Taxonomy" id="92647"/>
    <lineage>
        <taxon>Bacteria</taxon>
        <taxon>Pseudomonadati</taxon>
        <taxon>Pseudomonadota</taxon>
        <taxon>Betaproteobacteria</taxon>
        <taxon>Burkholderiales</taxon>
        <taxon>Burkholderiaceae</taxon>
        <taxon>Paraburkholderia</taxon>
    </lineage>
</organism>
<keyword evidence="2" id="KW-1003">Cell membrane</keyword>
<keyword evidence="4 6" id="KW-1133">Transmembrane helix</keyword>
<dbReference type="RefSeq" id="WP_074987195.1">
    <property type="nucleotide sequence ID" value="NZ_CADFGN010000006.1"/>
</dbReference>
<dbReference type="EMBL" id="FNZM01000025">
    <property type="protein sequence ID" value="SEK13760.1"/>
    <property type="molecule type" value="Genomic_DNA"/>
</dbReference>
<feature type="transmembrane region" description="Helical" evidence="6">
    <location>
        <begin position="356"/>
        <end position="377"/>
    </location>
</feature>
<dbReference type="SUPFAM" id="SSF103473">
    <property type="entry name" value="MFS general substrate transporter"/>
    <property type="match status" value="1"/>
</dbReference>
<dbReference type="InterPro" id="IPR020846">
    <property type="entry name" value="MFS_dom"/>
</dbReference>
<protein>
    <submittedName>
        <fullName evidence="8">Predicted arabinose efflux permease, MFS family</fullName>
    </submittedName>
</protein>
<feature type="transmembrane region" description="Helical" evidence="6">
    <location>
        <begin position="21"/>
        <end position="44"/>
    </location>
</feature>
<comment type="caution">
    <text evidence="8">The sequence shown here is derived from an EMBL/GenBank/DDBJ whole genome shotgun (WGS) entry which is preliminary data.</text>
</comment>
<evidence type="ECO:0000256" key="3">
    <source>
        <dbReference type="ARBA" id="ARBA00022692"/>
    </source>
</evidence>
<evidence type="ECO:0000256" key="6">
    <source>
        <dbReference type="SAM" id="Phobius"/>
    </source>
</evidence>
<evidence type="ECO:0000259" key="7">
    <source>
        <dbReference type="PROSITE" id="PS50850"/>
    </source>
</evidence>
<dbReference type="PANTHER" id="PTHR43124:SF10">
    <property type="entry name" value="PURINE EFFLUX PUMP PBUE"/>
    <property type="match status" value="1"/>
</dbReference>
<evidence type="ECO:0000313" key="8">
    <source>
        <dbReference type="EMBL" id="SEK13760.1"/>
    </source>
</evidence>
<gene>
    <name evidence="8" type="ORF">SAMN05216550_12525</name>
</gene>
<feature type="transmembrane region" description="Helical" evidence="6">
    <location>
        <begin position="297"/>
        <end position="319"/>
    </location>
</feature>
<keyword evidence="5 6" id="KW-0472">Membrane</keyword>
<feature type="transmembrane region" description="Helical" evidence="6">
    <location>
        <begin position="273"/>
        <end position="291"/>
    </location>
</feature>
<comment type="subcellular location">
    <subcellularLocation>
        <location evidence="1">Cell membrane</location>
        <topology evidence="1">Multi-pass membrane protein</topology>
    </subcellularLocation>
</comment>
<evidence type="ECO:0000256" key="2">
    <source>
        <dbReference type="ARBA" id="ARBA00022475"/>
    </source>
</evidence>
<accession>A0AAQ1GNE7</accession>
<dbReference type="InterPro" id="IPR050189">
    <property type="entry name" value="MFS_Efflux_Transporters"/>
</dbReference>
<evidence type="ECO:0000256" key="4">
    <source>
        <dbReference type="ARBA" id="ARBA00022989"/>
    </source>
</evidence>
<proteinExistence type="predicted"/>
<feature type="domain" description="Major facilitator superfamily (MFS) profile" evidence="7">
    <location>
        <begin position="15"/>
        <end position="385"/>
    </location>
</feature>
<evidence type="ECO:0000313" key="9">
    <source>
        <dbReference type="Proteomes" id="UP000183529"/>
    </source>
</evidence>
<evidence type="ECO:0000256" key="5">
    <source>
        <dbReference type="ARBA" id="ARBA00023136"/>
    </source>
</evidence>
<feature type="transmembrane region" description="Helical" evidence="6">
    <location>
        <begin position="50"/>
        <end position="69"/>
    </location>
</feature>
<feature type="transmembrane region" description="Helical" evidence="6">
    <location>
        <begin position="331"/>
        <end position="350"/>
    </location>
</feature>
<feature type="transmembrane region" description="Helical" evidence="6">
    <location>
        <begin position="136"/>
        <end position="159"/>
    </location>
</feature>
<dbReference type="AlphaFoldDB" id="A0AAQ1GNE7"/>
<keyword evidence="3 6" id="KW-0812">Transmembrane</keyword>
<dbReference type="InterPro" id="IPR011701">
    <property type="entry name" value="MFS"/>
</dbReference>
<feature type="transmembrane region" description="Helical" evidence="6">
    <location>
        <begin position="207"/>
        <end position="226"/>
    </location>
</feature>
<dbReference type="PANTHER" id="PTHR43124">
    <property type="entry name" value="PURINE EFFLUX PUMP PBUE"/>
    <property type="match status" value="1"/>
</dbReference>
<feature type="transmembrane region" description="Helical" evidence="6">
    <location>
        <begin position="106"/>
        <end position="124"/>
    </location>
</feature>
<reference evidence="8 9" key="1">
    <citation type="submission" date="2016-10" db="EMBL/GenBank/DDBJ databases">
        <authorList>
            <person name="Varghese N."/>
            <person name="Submissions S."/>
        </authorList>
    </citation>
    <scope>NUCLEOTIDE SEQUENCE [LARGE SCALE GENOMIC DNA]</scope>
    <source>
        <strain evidence="8 9">LMG 22274</strain>
    </source>
</reference>